<dbReference type="GO" id="GO:0005737">
    <property type="term" value="C:cytoplasm"/>
    <property type="evidence" value="ECO:0007669"/>
    <property type="project" value="TreeGrafter"/>
</dbReference>
<dbReference type="InterPro" id="IPR045168">
    <property type="entry name" value="YTH_prot"/>
</dbReference>
<feature type="compositionally biased region" description="Polar residues" evidence="2">
    <location>
        <begin position="50"/>
        <end position="59"/>
    </location>
</feature>
<evidence type="ECO:0000256" key="2">
    <source>
        <dbReference type="SAM" id="MobiDB-lite"/>
    </source>
</evidence>
<dbReference type="AlphaFoldDB" id="A0AAV9ANV3"/>
<dbReference type="InterPro" id="IPR007275">
    <property type="entry name" value="YTH_domain"/>
</dbReference>
<dbReference type="PANTHER" id="PTHR12357">
    <property type="entry name" value="YTH YT521-B HOMOLOGY DOMAIN-CONTAINING"/>
    <property type="match status" value="1"/>
</dbReference>
<comment type="caution">
    <text evidence="4">The sequence shown here is derived from an EMBL/GenBank/DDBJ whole genome shotgun (WGS) entry which is preliminary data.</text>
</comment>
<comment type="function">
    <text evidence="1">Specifically recognizes and binds N6-methyladenosine (m6A)-containing RNAs, and regulates mRNA stability. M6A is a modification present at internal sites of mRNAs and some non-coding RNAs and plays a role in mRNA stability and processing.</text>
</comment>
<feature type="compositionally biased region" description="Low complexity" evidence="2">
    <location>
        <begin position="32"/>
        <end position="42"/>
    </location>
</feature>
<dbReference type="Gene3D" id="3.10.590.10">
    <property type="entry name" value="ph1033 like domains"/>
    <property type="match status" value="1"/>
</dbReference>
<sequence>MADPKAAAISSKSEPVTDLVQQEVASKKEVSTSDLRLSVSSSGGAISGRTFRNSEQQPAVEQGAYYPQSSNYGYFYHGSDNAYTGWGDQGYFVQGDGSETTQYSSIQSDNNGYVYYVPGYSPYTPANPMGVDGQYDGQQQYFTSSGYLQPTVSYGSESLPLNYWDATHMPSEVHRDSRPSVSALNPAASLKPKSLNSVNPNGSVNPGVSALSYDSKGRITASPTVTDQPIRSLNKAPQLRPVIRSVDYPKVNDSIGNISSFSHQGQGGIFQRNSLTSFKSNGQAWINNQQTRMRDRFNKSGIFESTCDLVRGPRARKDKFPQHSTAEKERLGPLVRRDQYNLPDFQTKYEQARFFMIKSYSEDDIHKSVKYKVWTSTPHGNKKLDDAFRDAQMQSIEKGIKFPIFLFFSVNASGQFVGMAEMIGRVDYDKDMDFWQQNKWNGFFPVKWYIVKDIPNIRFQQIILENNQNRAVTYSRDTQEINLPQGLKMLDIFKGYLAETSILDDFGFYEDLERTAHEKKKSDSELPPPELNIDRMVDPPRNLEPTPRREIKEANKTYGDPNISLPAALTLKPKMSLVALTEKLSLNPNLPKKNTPGE</sequence>
<dbReference type="Pfam" id="PF04146">
    <property type="entry name" value="YTH"/>
    <property type="match status" value="1"/>
</dbReference>
<feature type="region of interest" description="Disordered" evidence="2">
    <location>
        <begin position="1"/>
        <end position="61"/>
    </location>
</feature>
<gene>
    <name evidence="4" type="ORF">QJS04_geneDACA009067</name>
</gene>
<dbReference type="EMBL" id="JAUJYN010000007">
    <property type="protein sequence ID" value="KAK1266023.1"/>
    <property type="molecule type" value="Genomic_DNA"/>
</dbReference>
<dbReference type="GO" id="GO:0003729">
    <property type="term" value="F:mRNA binding"/>
    <property type="evidence" value="ECO:0007669"/>
    <property type="project" value="UniProtKB-UniRule"/>
</dbReference>
<dbReference type="GO" id="GO:1990247">
    <property type="term" value="F:N6-methyladenosine-containing RNA reader activity"/>
    <property type="evidence" value="ECO:0007669"/>
    <property type="project" value="UniProtKB-UniRule"/>
</dbReference>
<evidence type="ECO:0000313" key="4">
    <source>
        <dbReference type="EMBL" id="KAK1266023.1"/>
    </source>
</evidence>
<proteinExistence type="inferred from homology"/>
<dbReference type="PROSITE" id="PS50882">
    <property type="entry name" value="YTH"/>
    <property type="match status" value="1"/>
</dbReference>
<dbReference type="Proteomes" id="UP001179952">
    <property type="component" value="Unassembled WGS sequence"/>
</dbReference>
<accession>A0AAV9ANV3</accession>
<evidence type="ECO:0000313" key="5">
    <source>
        <dbReference type="Proteomes" id="UP001179952"/>
    </source>
</evidence>
<dbReference type="CDD" id="cd21134">
    <property type="entry name" value="YTH"/>
    <property type="match status" value="1"/>
</dbReference>
<feature type="compositionally biased region" description="Polar residues" evidence="2">
    <location>
        <begin position="10"/>
        <end position="24"/>
    </location>
</feature>
<reference evidence="4" key="1">
    <citation type="journal article" date="2023" name="Nat. Commun.">
        <title>Diploid and tetraploid genomes of Acorus and the evolution of monocots.</title>
        <authorList>
            <person name="Ma L."/>
            <person name="Liu K.W."/>
            <person name="Li Z."/>
            <person name="Hsiao Y.Y."/>
            <person name="Qi Y."/>
            <person name="Fu T."/>
            <person name="Tang G.D."/>
            <person name="Zhang D."/>
            <person name="Sun W.H."/>
            <person name="Liu D.K."/>
            <person name="Li Y."/>
            <person name="Chen G.Z."/>
            <person name="Liu X.D."/>
            <person name="Liao X.Y."/>
            <person name="Jiang Y.T."/>
            <person name="Yu X."/>
            <person name="Hao Y."/>
            <person name="Huang J."/>
            <person name="Zhao X.W."/>
            <person name="Ke S."/>
            <person name="Chen Y.Y."/>
            <person name="Wu W.L."/>
            <person name="Hsu J.L."/>
            <person name="Lin Y.F."/>
            <person name="Huang M.D."/>
            <person name="Li C.Y."/>
            <person name="Huang L."/>
            <person name="Wang Z.W."/>
            <person name="Zhao X."/>
            <person name="Zhong W.Y."/>
            <person name="Peng D.H."/>
            <person name="Ahmad S."/>
            <person name="Lan S."/>
            <person name="Zhang J.S."/>
            <person name="Tsai W.C."/>
            <person name="Van de Peer Y."/>
            <person name="Liu Z.J."/>
        </authorList>
    </citation>
    <scope>NUCLEOTIDE SEQUENCE</scope>
    <source>
        <strain evidence="4">SCP</strain>
    </source>
</reference>
<feature type="region of interest" description="Disordered" evidence="2">
    <location>
        <begin position="517"/>
        <end position="548"/>
    </location>
</feature>
<comment type="similarity">
    <text evidence="1">Belongs to the YTHDF family.</text>
</comment>
<name>A0AAV9ANV3_ACOGR</name>
<keyword evidence="5" id="KW-1185">Reference proteome</keyword>
<organism evidence="4 5">
    <name type="scientific">Acorus gramineus</name>
    <name type="common">Dwarf sweet flag</name>
    <dbReference type="NCBI Taxonomy" id="55184"/>
    <lineage>
        <taxon>Eukaryota</taxon>
        <taxon>Viridiplantae</taxon>
        <taxon>Streptophyta</taxon>
        <taxon>Embryophyta</taxon>
        <taxon>Tracheophyta</taxon>
        <taxon>Spermatophyta</taxon>
        <taxon>Magnoliopsida</taxon>
        <taxon>Liliopsida</taxon>
        <taxon>Acoraceae</taxon>
        <taxon>Acorus</taxon>
    </lineage>
</organism>
<reference evidence="4" key="2">
    <citation type="submission" date="2023-06" db="EMBL/GenBank/DDBJ databases">
        <authorList>
            <person name="Ma L."/>
            <person name="Liu K.-W."/>
            <person name="Li Z."/>
            <person name="Hsiao Y.-Y."/>
            <person name="Qi Y."/>
            <person name="Fu T."/>
            <person name="Tang G."/>
            <person name="Zhang D."/>
            <person name="Sun W.-H."/>
            <person name="Liu D.-K."/>
            <person name="Li Y."/>
            <person name="Chen G.-Z."/>
            <person name="Liu X.-D."/>
            <person name="Liao X.-Y."/>
            <person name="Jiang Y.-T."/>
            <person name="Yu X."/>
            <person name="Hao Y."/>
            <person name="Huang J."/>
            <person name="Zhao X.-W."/>
            <person name="Ke S."/>
            <person name="Chen Y.-Y."/>
            <person name="Wu W.-L."/>
            <person name="Hsu J.-L."/>
            <person name="Lin Y.-F."/>
            <person name="Huang M.-D."/>
            <person name="Li C.-Y."/>
            <person name="Huang L."/>
            <person name="Wang Z.-W."/>
            <person name="Zhao X."/>
            <person name="Zhong W.-Y."/>
            <person name="Peng D.-H."/>
            <person name="Ahmad S."/>
            <person name="Lan S."/>
            <person name="Zhang J.-S."/>
            <person name="Tsai W.-C."/>
            <person name="Van De Peer Y."/>
            <person name="Liu Z.-J."/>
        </authorList>
    </citation>
    <scope>NUCLEOTIDE SEQUENCE</scope>
    <source>
        <strain evidence="4">SCP</strain>
        <tissue evidence="4">Leaves</tissue>
    </source>
</reference>
<protein>
    <recommendedName>
        <fullName evidence="1">YTH domain-containing family protein</fullName>
    </recommendedName>
</protein>
<feature type="domain" description="YTH" evidence="3">
    <location>
        <begin position="352"/>
        <end position="493"/>
    </location>
</feature>
<evidence type="ECO:0000256" key="1">
    <source>
        <dbReference type="RuleBase" id="RU369095"/>
    </source>
</evidence>
<dbReference type="GO" id="GO:0061157">
    <property type="term" value="P:mRNA destabilization"/>
    <property type="evidence" value="ECO:0007669"/>
    <property type="project" value="TreeGrafter"/>
</dbReference>
<keyword evidence="1" id="KW-0694">RNA-binding</keyword>
<dbReference type="PANTHER" id="PTHR12357:SF95">
    <property type="entry name" value="YTH DOMAIN-CONTAINING FAMILY PROTEIN"/>
    <property type="match status" value="1"/>
</dbReference>
<evidence type="ECO:0000259" key="3">
    <source>
        <dbReference type="PROSITE" id="PS50882"/>
    </source>
</evidence>